<accession>A0AAD8L5F1</accession>
<gene>
    <name evidence="1" type="ORF">QVD17_10268</name>
</gene>
<dbReference type="AlphaFoldDB" id="A0AAD8L5F1"/>
<dbReference type="Proteomes" id="UP001229421">
    <property type="component" value="Unassembled WGS sequence"/>
</dbReference>
<comment type="caution">
    <text evidence="1">The sequence shown here is derived from an EMBL/GenBank/DDBJ whole genome shotgun (WGS) entry which is preliminary data.</text>
</comment>
<proteinExistence type="predicted"/>
<protein>
    <submittedName>
        <fullName evidence="1">Uncharacterized protein</fullName>
    </submittedName>
</protein>
<reference evidence="1" key="1">
    <citation type="journal article" date="2023" name="bioRxiv">
        <title>Improved chromosome-level genome assembly for marigold (Tagetes erecta).</title>
        <authorList>
            <person name="Jiang F."/>
            <person name="Yuan L."/>
            <person name="Wang S."/>
            <person name="Wang H."/>
            <person name="Xu D."/>
            <person name="Wang A."/>
            <person name="Fan W."/>
        </authorList>
    </citation>
    <scope>NUCLEOTIDE SEQUENCE</scope>
    <source>
        <strain evidence="1">WSJ</strain>
        <tissue evidence="1">Leaf</tissue>
    </source>
</reference>
<name>A0AAD8L5F1_TARER</name>
<keyword evidence="2" id="KW-1185">Reference proteome</keyword>
<evidence type="ECO:0000313" key="1">
    <source>
        <dbReference type="EMBL" id="KAK1433358.1"/>
    </source>
</evidence>
<organism evidence="1 2">
    <name type="scientific">Tagetes erecta</name>
    <name type="common">African marigold</name>
    <dbReference type="NCBI Taxonomy" id="13708"/>
    <lineage>
        <taxon>Eukaryota</taxon>
        <taxon>Viridiplantae</taxon>
        <taxon>Streptophyta</taxon>
        <taxon>Embryophyta</taxon>
        <taxon>Tracheophyta</taxon>
        <taxon>Spermatophyta</taxon>
        <taxon>Magnoliopsida</taxon>
        <taxon>eudicotyledons</taxon>
        <taxon>Gunneridae</taxon>
        <taxon>Pentapetalae</taxon>
        <taxon>asterids</taxon>
        <taxon>campanulids</taxon>
        <taxon>Asterales</taxon>
        <taxon>Asteraceae</taxon>
        <taxon>Asteroideae</taxon>
        <taxon>Heliantheae alliance</taxon>
        <taxon>Tageteae</taxon>
        <taxon>Tagetes</taxon>
    </lineage>
</organism>
<sequence length="130" mass="14330">MHKHRIIESVRGTTAFHVFRCLLLSIDTYESAQLAASSSCLLSLTIFTVSPLSPDLRSEVVGVATMVDSGDPLAGIQRRSDEHGYLRPRLLVDSLKPLLVVIRPRKWILVTCVVVSAGDKHNCMCPRCEG</sequence>
<dbReference type="EMBL" id="JAUHHV010000002">
    <property type="protein sequence ID" value="KAK1433358.1"/>
    <property type="molecule type" value="Genomic_DNA"/>
</dbReference>
<evidence type="ECO:0000313" key="2">
    <source>
        <dbReference type="Proteomes" id="UP001229421"/>
    </source>
</evidence>